<accession>A0A022Q9K9</accession>
<dbReference type="GO" id="GO:0004867">
    <property type="term" value="F:serine-type endopeptidase inhibitor activity"/>
    <property type="evidence" value="ECO:0007669"/>
    <property type="project" value="InterPro"/>
</dbReference>
<dbReference type="InterPro" id="IPR023796">
    <property type="entry name" value="Serpin_dom"/>
</dbReference>
<evidence type="ECO:0000256" key="1">
    <source>
        <dbReference type="ARBA" id="ARBA00009500"/>
    </source>
</evidence>
<feature type="non-terminal residue" evidence="3">
    <location>
        <position position="131"/>
    </location>
</feature>
<evidence type="ECO:0000313" key="4">
    <source>
        <dbReference type="Proteomes" id="UP000030748"/>
    </source>
</evidence>
<protein>
    <recommendedName>
        <fullName evidence="2">Serpin domain-containing protein</fullName>
    </recommendedName>
</protein>
<dbReference type="Pfam" id="PF00079">
    <property type="entry name" value="Serpin"/>
    <property type="match status" value="1"/>
</dbReference>
<keyword evidence="4" id="KW-1185">Reference proteome</keyword>
<organism evidence="3 4">
    <name type="scientific">Erythranthe guttata</name>
    <name type="common">Yellow monkey flower</name>
    <name type="synonym">Mimulus guttatus</name>
    <dbReference type="NCBI Taxonomy" id="4155"/>
    <lineage>
        <taxon>Eukaryota</taxon>
        <taxon>Viridiplantae</taxon>
        <taxon>Streptophyta</taxon>
        <taxon>Embryophyta</taxon>
        <taxon>Tracheophyta</taxon>
        <taxon>Spermatophyta</taxon>
        <taxon>Magnoliopsida</taxon>
        <taxon>eudicotyledons</taxon>
        <taxon>Gunneridae</taxon>
        <taxon>Pentapetalae</taxon>
        <taxon>asterids</taxon>
        <taxon>lamiids</taxon>
        <taxon>Lamiales</taxon>
        <taxon>Phrymaceae</taxon>
        <taxon>Erythranthe</taxon>
    </lineage>
</organism>
<comment type="similarity">
    <text evidence="1">Belongs to the serpin family.</text>
</comment>
<name>A0A022Q9K9_ERYGU</name>
<feature type="domain" description="Serpin" evidence="2">
    <location>
        <begin position="10"/>
        <end position="130"/>
    </location>
</feature>
<dbReference type="Proteomes" id="UP000030748">
    <property type="component" value="Unassembled WGS sequence"/>
</dbReference>
<dbReference type="Gene3D" id="3.30.497.10">
    <property type="entry name" value="Antithrombin, subunit I, domain 2"/>
    <property type="match status" value="1"/>
</dbReference>
<proteinExistence type="inferred from homology"/>
<dbReference type="PANTHER" id="PTHR11461">
    <property type="entry name" value="SERINE PROTEASE INHIBITOR, SERPIN"/>
    <property type="match status" value="1"/>
</dbReference>
<dbReference type="InterPro" id="IPR000215">
    <property type="entry name" value="Serpin_fam"/>
</dbReference>
<evidence type="ECO:0000313" key="3">
    <source>
        <dbReference type="EMBL" id="EYU25372.1"/>
    </source>
</evidence>
<dbReference type="SUPFAM" id="SSF56574">
    <property type="entry name" value="Serpins"/>
    <property type="match status" value="1"/>
</dbReference>
<dbReference type="GO" id="GO:0005615">
    <property type="term" value="C:extracellular space"/>
    <property type="evidence" value="ECO:0007669"/>
    <property type="project" value="InterPro"/>
</dbReference>
<evidence type="ECO:0000259" key="2">
    <source>
        <dbReference type="Pfam" id="PF00079"/>
    </source>
</evidence>
<gene>
    <name evidence="3" type="ORF">MIMGU_mgv1a024436mg</name>
</gene>
<dbReference type="InterPro" id="IPR042178">
    <property type="entry name" value="Serpin_sf_1"/>
</dbReference>
<dbReference type="InterPro" id="IPR036186">
    <property type="entry name" value="Serpin_sf"/>
</dbReference>
<dbReference type="AlphaFoldDB" id="A0A022Q9K9"/>
<reference evidence="3 4" key="1">
    <citation type="journal article" date="2013" name="Proc. Natl. Acad. Sci. U.S.A.">
        <title>Fine-scale variation in meiotic recombination in Mimulus inferred from population shotgun sequencing.</title>
        <authorList>
            <person name="Hellsten U."/>
            <person name="Wright K.M."/>
            <person name="Jenkins J."/>
            <person name="Shu S."/>
            <person name="Yuan Y."/>
            <person name="Wessler S.R."/>
            <person name="Schmutz J."/>
            <person name="Willis J.H."/>
            <person name="Rokhsar D.S."/>
        </authorList>
    </citation>
    <scope>NUCLEOTIDE SEQUENCE [LARGE SCALE GENOMIC DNA]</scope>
    <source>
        <strain evidence="4">cv. DUN x IM62</strain>
    </source>
</reference>
<dbReference type="PANTHER" id="PTHR11461:SF211">
    <property type="entry name" value="GH10112P-RELATED"/>
    <property type="match status" value="1"/>
</dbReference>
<dbReference type="STRING" id="4155.A0A022Q9K9"/>
<dbReference type="EMBL" id="KI632002">
    <property type="protein sequence ID" value="EYU25372.1"/>
    <property type="molecule type" value="Genomic_DNA"/>
</dbReference>
<sequence>MELYRESILNQTDFSFLLAKQLLFTDNKDKNVIFSPLSIHILLGMIAAGSKGPTRDEMLGFFKSSSIEELNSLLAQHVTTVCADGEPFGGPRLSLANGIWVDQSLSFKPHYKEIVENGYRAASYHVDFRTR</sequence>